<dbReference type="InterPro" id="IPR036439">
    <property type="entry name" value="Dockerin_dom_sf"/>
</dbReference>
<reference evidence="7 8" key="1">
    <citation type="submission" date="2019-02" db="EMBL/GenBank/DDBJ databases">
        <title>Deep-cultivation of Planctomycetes and their phenomic and genomic characterization uncovers novel biology.</title>
        <authorList>
            <person name="Wiegand S."/>
            <person name="Jogler M."/>
            <person name="Boedeker C."/>
            <person name="Pinto D."/>
            <person name="Vollmers J."/>
            <person name="Rivas-Marin E."/>
            <person name="Kohn T."/>
            <person name="Peeters S.H."/>
            <person name="Heuer A."/>
            <person name="Rast P."/>
            <person name="Oberbeckmann S."/>
            <person name="Bunk B."/>
            <person name="Jeske O."/>
            <person name="Meyerdierks A."/>
            <person name="Storesund J.E."/>
            <person name="Kallscheuer N."/>
            <person name="Luecker S."/>
            <person name="Lage O.M."/>
            <person name="Pohl T."/>
            <person name="Merkel B.J."/>
            <person name="Hornburger P."/>
            <person name="Mueller R.-W."/>
            <person name="Bruemmer F."/>
            <person name="Labrenz M."/>
            <person name="Spormann A.M."/>
            <person name="Op den Camp H."/>
            <person name="Overmann J."/>
            <person name="Amann R."/>
            <person name="Jetten M.S.M."/>
            <person name="Mascher T."/>
            <person name="Medema M.H."/>
            <person name="Devos D.P."/>
            <person name="Kaster A.-K."/>
            <person name="Ovreas L."/>
            <person name="Rohde M."/>
            <person name="Galperin M.Y."/>
            <person name="Jogler C."/>
        </authorList>
    </citation>
    <scope>NUCLEOTIDE SEQUENCE [LARGE SCALE GENOMIC DNA]</scope>
    <source>
        <strain evidence="7 8">EC9</strain>
    </source>
</reference>
<proteinExistence type="predicted"/>
<keyword evidence="3" id="KW-0732">Signal</keyword>
<dbReference type="Proteomes" id="UP000319557">
    <property type="component" value="Chromosome"/>
</dbReference>
<dbReference type="Pfam" id="PF17963">
    <property type="entry name" value="Big_9"/>
    <property type="match status" value="3"/>
</dbReference>
<dbReference type="InterPro" id="IPR045474">
    <property type="entry name" value="GEVED"/>
</dbReference>
<comment type="subcellular location">
    <subcellularLocation>
        <location evidence="1">Secreted</location>
    </subcellularLocation>
</comment>
<evidence type="ECO:0000259" key="5">
    <source>
        <dbReference type="Pfam" id="PF17210"/>
    </source>
</evidence>
<dbReference type="Gene3D" id="1.10.1330.10">
    <property type="entry name" value="Dockerin domain"/>
    <property type="match status" value="1"/>
</dbReference>
<dbReference type="OrthoDB" id="227529at2"/>
<keyword evidence="8" id="KW-1185">Reference proteome</keyword>
<keyword evidence="2" id="KW-0964">Secreted</keyword>
<evidence type="ECO:0000259" key="6">
    <source>
        <dbReference type="Pfam" id="PF20009"/>
    </source>
</evidence>
<feature type="domain" description="GEVED" evidence="6">
    <location>
        <begin position="748"/>
        <end position="823"/>
    </location>
</feature>
<dbReference type="Gene3D" id="2.60.120.380">
    <property type="match status" value="1"/>
</dbReference>
<protein>
    <submittedName>
        <fullName evidence="7">Serine-aspartate repeat-containing protein D</fullName>
    </submittedName>
</protein>
<dbReference type="InterPro" id="IPR002105">
    <property type="entry name" value="Dockerin_1_rpt"/>
</dbReference>
<feature type="region of interest" description="Disordered" evidence="4">
    <location>
        <begin position="1611"/>
        <end position="1654"/>
    </location>
</feature>
<dbReference type="RefSeq" id="WP_145344116.1">
    <property type="nucleotide sequence ID" value="NZ_CP036261.1"/>
</dbReference>
<dbReference type="KEGG" id="ruv:EC9_18070"/>
<dbReference type="Pfam" id="PF17210">
    <property type="entry name" value="SdrD_B"/>
    <property type="match status" value="1"/>
</dbReference>
<sequence length="1654" mass="173844">MRRRSDKNRKQLRRRLIQCESLEDRRLLAPVVVSELEPNNFVRDAQVLNLGTNAGKSPEVTVSATFDGGAPDYYKFDLAAGDVFSTRITVAANSTGFNDLDVSLGKVSSTGMSTTEVRGNNSLGDLSLVGQDLLPTSSPLLTGGDVYFNFVIPADGTYSFRVGTGNSGVNPGITPIGGYSLEFQTLRSPLEAEPIGTHQILFLDFDGGFVDLNDLDETQFGSVRLPSLEQSLEAQGFEVGNADRLIDQIVAEFEAKFGFVGTTGPNGDYFSTFTPGEYGIEILNSRDHEDPWGLPNVSRLMMTGTQTDLGILGALGIAPSLDIGNFDTEETAFIFSEDFFSATAVGDVLAIPHSIGVTTADLLAKSIALVGIHEAGHFLGLRHTSNTNSAVQIMDTGGNLAALVGVGNDGIYGTADDVETHFGTDIYTPGELDTFGVQDSISTLAYSLATGTGGGSISGLVFSDTNGDGRSTSDIGLAGVTVFGDLDGDGTLDAGEPRVVTGSDGRYSLGAVAGSFNIIAQVPSGYAASTPTSVLVTSTSGATTGPSFGFQKVAFDITGVKWNDINGNGIQDAGEPGIGGVYIYIDTDGDDHIDLFEPQTVTASDGSFSLDFPGAGNYTVREVVEPGFRQTYPGTASNGEHNVFFDGTQIVPNQNLNFGNQAARDFGDLPSPYPTLLSANGASHGFSSTLGLGVLTDIESDGIPSTNADGDDNNGSDDEDGIVIASPLAPGSTADFVVTARNAGQTAYLQGWIDFNEDGVFSSSERIFTNQTLINGTQVLTTGITVPAGTTDGDKYARFRYGPELNLGSTGFSTAGEVEDYVFTVQATTDLAQPDSYLDDTHPAQQDFTVARNSLDARLRVLANDSTFDSTIFVDSVQPNLDPNAGPVTTGALIIGEEGQSILYTPRTGFTGEDFFFYTVKVASGETFTTSVTVNVELLNDRPVAVDDLFNVPLNATSMTSLAVLANDSPSNLGGMQIVGVGNTDFGGTVNFTSTQISYLPAPGFSGTEQFAYTVRDSSGFTDTATVTIQINPNSLANQVEYSVQTLDSSGNELTSINVGQEFQVRVLVDDIREGTSVLEQGIAAAYIDLLYSKLVTTVAPGNSGSSLPFDILYGPLFNQLQTGDSLTPNMINEVGGSQATLGSQQTHSGPVELFTVKMRAIGAGIAEFQTDPADDIRSDVVFLSAPDTEVPVNRQLFGDTTLNIIPAGLAIPTAVDDSYRVAQGASQVPMLVLDNDIEGSAGASAIAELGTPANGFVRLSGNTILYTPQTAFTGVDQFTYTLLSPDGFRSTATVTVFVGSDAVLDANDVVDLPFQIYDDAGNAIFDASGAQIRNVNVNDILTLQVNVDDLRSNLGQLTGVFAAYQDILYSADTLSVLPRSASQSSSLDFDIEFGQFYTNVQRGSAGTDGIINEVGATQTTNTDGSGDPLGTEVRDLMAIRFQATAAGTAYFAGDPADVSPNNDTLLFEAADKVVPIDEIRYDYKSLTISPATTAGGEAEFQNPTNRYDVNNDGTVSPIDALSVINQLNLSGAKQLSAEGESGSQNHRFVDVNGDSYITPSDALMVINALNKQTASLANGEYSVARSNAAAVDPDVQSNDEFFAALADETNPQAGSSGASQSAANIDWLAADDSDDEEDAVDQIAGDITQEWGL</sequence>
<evidence type="ECO:0000256" key="4">
    <source>
        <dbReference type="SAM" id="MobiDB-lite"/>
    </source>
</evidence>
<feature type="compositionally biased region" description="Acidic residues" evidence="4">
    <location>
        <begin position="1630"/>
        <end position="1641"/>
    </location>
</feature>
<evidence type="ECO:0000313" key="7">
    <source>
        <dbReference type="EMBL" id="QDS87628.1"/>
    </source>
</evidence>
<evidence type="ECO:0000256" key="3">
    <source>
        <dbReference type="ARBA" id="ARBA00022729"/>
    </source>
</evidence>
<evidence type="ECO:0000256" key="2">
    <source>
        <dbReference type="ARBA" id="ARBA00022525"/>
    </source>
</evidence>
<accession>A0A517LYD0</accession>
<name>A0A517LYD0_9BACT</name>
<gene>
    <name evidence="7" type="primary">sdrD_1</name>
    <name evidence="7" type="ORF">EC9_18070</name>
</gene>
<dbReference type="GO" id="GO:0004553">
    <property type="term" value="F:hydrolase activity, hydrolyzing O-glycosyl compounds"/>
    <property type="evidence" value="ECO:0007669"/>
    <property type="project" value="InterPro"/>
</dbReference>
<dbReference type="Pfam" id="PF00404">
    <property type="entry name" value="Dockerin_1"/>
    <property type="match status" value="1"/>
</dbReference>
<dbReference type="InterPro" id="IPR013783">
    <property type="entry name" value="Ig-like_fold"/>
</dbReference>
<dbReference type="InterPro" id="IPR033764">
    <property type="entry name" value="Sdr_B"/>
</dbReference>
<dbReference type="SUPFAM" id="SSF117074">
    <property type="entry name" value="Hypothetical protein PA1324"/>
    <property type="match status" value="2"/>
</dbReference>
<evidence type="ECO:0000313" key="8">
    <source>
        <dbReference type="Proteomes" id="UP000319557"/>
    </source>
</evidence>
<feature type="compositionally biased region" description="Low complexity" evidence="4">
    <location>
        <begin position="1613"/>
        <end position="1624"/>
    </location>
</feature>
<dbReference type="GO" id="GO:0005576">
    <property type="term" value="C:extracellular region"/>
    <property type="evidence" value="ECO:0007669"/>
    <property type="project" value="UniProtKB-SubCell"/>
</dbReference>
<organism evidence="7 8">
    <name type="scientific">Rosistilla ulvae</name>
    <dbReference type="NCBI Taxonomy" id="1930277"/>
    <lineage>
        <taxon>Bacteria</taxon>
        <taxon>Pseudomonadati</taxon>
        <taxon>Planctomycetota</taxon>
        <taxon>Planctomycetia</taxon>
        <taxon>Pirellulales</taxon>
        <taxon>Pirellulaceae</taxon>
        <taxon>Rosistilla</taxon>
    </lineage>
</organism>
<dbReference type="SUPFAM" id="SSF55486">
    <property type="entry name" value="Metalloproteases ('zincins'), catalytic domain"/>
    <property type="match status" value="1"/>
</dbReference>
<dbReference type="SUPFAM" id="SSF63446">
    <property type="entry name" value="Type I dockerin domain"/>
    <property type="match status" value="1"/>
</dbReference>
<evidence type="ECO:0000256" key="1">
    <source>
        <dbReference type="ARBA" id="ARBA00004613"/>
    </source>
</evidence>
<dbReference type="GO" id="GO:0000272">
    <property type="term" value="P:polysaccharide catabolic process"/>
    <property type="evidence" value="ECO:0007669"/>
    <property type="project" value="InterPro"/>
</dbReference>
<dbReference type="EMBL" id="CP036261">
    <property type="protein sequence ID" value="QDS87628.1"/>
    <property type="molecule type" value="Genomic_DNA"/>
</dbReference>
<dbReference type="Gene3D" id="2.60.40.10">
    <property type="entry name" value="Immunoglobulins"/>
    <property type="match status" value="2"/>
</dbReference>
<dbReference type="Pfam" id="PF20009">
    <property type="entry name" value="GEVED"/>
    <property type="match status" value="1"/>
</dbReference>
<feature type="domain" description="SD-repeat containing protein B" evidence="5">
    <location>
        <begin position="561"/>
        <end position="641"/>
    </location>
</feature>
<dbReference type="NCBIfam" id="NF012211">
    <property type="entry name" value="tand_rpt_95"/>
    <property type="match status" value="3"/>
</dbReference>
<dbReference type="Gene3D" id="2.60.40.3440">
    <property type="match status" value="3"/>
</dbReference>